<dbReference type="AlphaFoldDB" id="A0A813LW16"/>
<keyword evidence="3" id="KW-1185">Reference proteome</keyword>
<protein>
    <submittedName>
        <fullName evidence="2">Uncharacterized protein</fullName>
    </submittedName>
</protein>
<gene>
    <name evidence="2" type="ORF">OXX778_LOCUS290</name>
</gene>
<keyword evidence="1" id="KW-1133">Transmembrane helix</keyword>
<reference evidence="2" key="1">
    <citation type="submission" date="2021-02" db="EMBL/GenBank/DDBJ databases">
        <authorList>
            <person name="Nowell W R."/>
        </authorList>
    </citation>
    <scope>NUCLEOTIDE SEQUENCE</scope>
    <source>
        <strain evidence="2">Ploen Becks lab</strain>
    </source>
</reference>
<accession>A0A813LW16</accession>
<proteinExistence type="predicted"/>
<comment type="caution">
    <text evidence="2">The sequence shown here is derived from an EMBL/GenBank/DDBJ whole genome shotgun (WGS) entry which is preliminary data.</text>
</comment>
<dbReference type="EMBL" id="CAJNOC010000013">
    <property type="protein sequence ID" value="CAF0705790.1"/>
    <property type="molecule type" value="Genomic_DNA"/>
</dbReference>
<feature type="transmembrane region" description="Helical" evidence="1">
    <location>
        <begin position="142"/>
        <end position="163"/>
    </location>
</feature>
<organism evidence="2 3">
    <name type="scientific">Brachionus calyciflorus</name>
    <dbReference type="NCBI Taxonomy" id="104777"/>
    <lineage>
        <taxon>Eukaryota</taxon>
        <taxon>Metazoa</taxon>
        <taxon>Spiralia</taxon>
        <taxon>Gnathifera</taxon>
        <taxon>Rotifera</taxon>
        <taxon>Eurotatoria</taxon>
        <taxon>Monogononta</taxon>
        <taxon>Pseudotrocha</taxon>
        <taxon>Ploima</taxon>
        <taxon>Brachionidae</taxon>
        <taxon>Brachionus</taxon>
    </lineage>
</organism>
<name>A0A813LW16_9BILA</name>
<evidence type="ECO:0000313" key="2">
    <source>
        <dbReference type="EMBL" id="CAF0705790.1"/>
    </source>
</evidence>
<dbReference type="OrthoDB" id="10044569at2759"/>
<evidence type="ECO:0000313" key="3">
    <source>
        <dbReference type="Proteomes" id="UP000663879"/>
    </source>
</evidence>
<dbReference type="Proteomes" id="UP000663879">
    <property type="component" value="Unassembled WGS sequence"/>
</dbReference>
<evidence type="ECO:0000256" key="1">
    <source>
        <dbReference type="SAM" id="Phobius"/>
    </source>
</evidence>
<sequence>MENLTKEKKINFCILRNEKWEAAALNVKHENYLLYRQNNESNLFKEKTDNKKVKSLQINVGNILQLKKISRFKKEISPTQETRSNLINLVTTISSNKSSKITTTTPNITIPIFKEPENNNDYDYGDFDLYRYNYVDKYKPEVGLRTALVLGSMLLSIVLYIFWRNRRCLGKGGSRLSDDYDLEYWLQQVDKQKLAQSKQYFMSNPKLPEIVSDSKQSTAAWVHEHQKVWRNSKRTNYLNRNFEINNLEKLPKKFNVPINESSEMNFFGKIPFLNRKKNNVSKNEKFLMRQSTRRKSAYYEELDANTQLLINYARVDANDSKFEVVNSLGFNKFKRKSPSETANKHNQQILDETSTDYNKMMTNAYFINRRRRHSWPRCKADYSFYNSINKDLRKNFRLKEVNEKFEDKNSLLLNKSSSINKIKKNSKMQLDAAASMSLKTTRI</sequence>
<keyword evidence="1" id="KW-0472">Membrane</keyword>
<keyword evidence="1" id="KW-0812">Transmembrane</keyword>